<dbReference type="Gene3D" id="1.10.1060.10">
    <property type="entry name" value="Alpha-helical ferredoxin"/>
    <property type="match status" value="1"/>
</dbReference>
<protein>
    <recommendedName>
        <fullName evidence="1">4Fe-4S ferredoxin-type domain-containing protein</fullName>
    </recommendedName>
</protein>
<dbReference type="PROSITE" id="PS00198">
    <property type="entry name" value="4FE4S_FER_1"/>
    <property type="match status" value="1"/>
</dbReference>
<dbReference type="SUPFAM" id="SSF51430">
    <property type="entry name" value="NAD(P)-linked oxidoreductase"/>
    <property type="match status" value="1"/>
</dbReference>
<gene>
    <name evidence="2" type="ORF">SDC9_171749</name>
</gene>
<evidence type="ECO:0000259" key="1">
    <source>
        <dbReference type="PROSITE" id="PS51379"/>
    </source>
</evidence>
<dbReference type="Gene3D" id="3.20.20.100">
    <property type="entry name" value="NADP-dependent oxidoreductase domain"/>
    <property type="match status" value="1"/>
</dbReference>
<reference evidence="2" key="1">
    <citation type="submission" date="2019-08" db="EMBL/GenBank/DDBJ databases">
        <authorList>
            <person name="Kucharzyk K."/>
            <person name="Murdoch R.W."/>
            <person name="Higgins S."/>
            <person name="Loffler F."/>
        </authorList>
    </citation>
    <scope>NUCLEOTIDE SEQUENCE</scope>
</reference>
<dbReference type="InterPro" id="IPR017900">
    <property type="entry name" value="4Fe4S_Fe_S_CS"/>
</dbReference>
<feature type="domain" description="4Fe-4S ferredoxin-type" evidence="1">
    <location>
        <begin position="171"/>
        <end position="199"/>
    </location>
</feature>
<dbReference type="PROSITE" id="PS51379">
    <property type="entry name" value="4FE4S_FER_2"/>
    <property type="match status" value="2"/>
</dbReference>
<proteinExistence type="predicted"/>
<sequence length="210" mass="23597">MEFVQLQINYVDLDDAMIQSRKCHAVAVKHQKPIIVMEPVKGGALAKVPETADQLLKSCHPDWSPASWAIRFAASLDNVFMVLSGMGSFEQMVDNTGYMQNFEPLNAAEIQILEQVAEIIKNNIAIPCTACQYCVDGCPSNIPIPKYFALFNNQHQFGLVPSYRTYYMNMIQTYGRAADCIGCGQCEQHCPQHIEIIEQLKEVSRIFDAD</sequence>
<dbReference type="EMBL" id="VSSQ01073177">
    <property type="protein sequence ID" value="MPN24351.1"/>
    <property type="molecule type" value="Genomic_DNA"/>
</dbReference>
<dbReference type="AlphaFoldDB" id="A0A645GBT3"/>
<evidence type="ECO:0000313" key="2">
    <source>
        <dbReference type="EMBL" id="MPN24351.1"/>
    </source>
</evidence>
<name>A0A645GBT3_9ZZZZ</name>
<dbReference type="InterPro" id="IPR036812">
    <property type="entry name" value="NAD(P)_OxRdtase_dom_sf"/>
</dbReference>
<dbReference type="InterPro" id="IPR017896">
    <property type="entry name" value="4Fe4S_Fe-S-bd"/>
</dbReference>
<dbReference type="SUPFAM" id="SSF46548">
    <property type="entry name" value="alpha-helical ferredoxin"/>
    <property type="match status" value="1"/>
</dbReference>
<dbReference type="Pfam" id="PF00248">
    <property type="entry name" value="Aldo_ket_red"/>
    <property type="match status" value="1"/>
</dbReference>
<organism evidence="2">
    <name type="scientific">bioreactor metagenome</name>
    <dbReference type="NCBI Taxonomy" id="1076179"/>
    <lineage>
        <taxon>unclassified sequences</taxon>
        <taxon>metagenomes</taxon>
        <taxon>ecological metagenomes</taxon>
    </lineage>
</organism>
<dbReference type="GO" id="GO:0051536">
    <property type="term" value="F:iron-sulfur cluster binding"/>
    <property type="evidence" value="ECO:0007669"/>
    <property type="project" value="InterPro"/>
</dbReference>
<accession>A0A645GBT3</accession>
<feature type="domain" description="4Fe-4S ferredoxin-type" evidence="1">
    <location>
        <begin position="118"/>
        <end position="148"/>
    </location>
</feature>
<dbReference type="PANTHER" id="PTHR43312">
    <property type="entry name" value="D-THREO-ALDOSE 1-DEHYDROGENASE"/>
    <property type="match status" value="1"/>
</dbReference>
<dbReference type="InterPro" id="IPR023210">
    <property type="entry name" value="NADP_OxRdtase_dom"/>
</dbReference>
<dbReference type="InterPro" id="IPR053135">
    <property type="entry name" value="AKR2_Oxidoreductase"/>
</dbReference>
<comment type="caution">
    <text evidence="2">The sequence shown here is derived from an EMBL/GenBank/DDBJ whole genome shotgun (WGS) entry which is preliminary data.</text>
</comment>
<dbReference type="InterPro" id="IPR009051">
    <property type="entry name" value="Helical_ferredxn"/>
</dbReference>
<dbReference type="PANTHER" id="PTHR43312:SF2">
    <property type="entry name" value="OXIDOREDUCTASE"/>
    <property type="match status" value="1"/>
</dbReference>
<dbReference type="Pfam" id="PF13187">
    <property type="entry name" value="Fer4_9"/>
    <property type="match status" value="1"/>
</dbReference>